<dbReference type="InterPro" id="IPR056563">
    <property type="entry name" value="LysM3_LYK4_5"/>
</dbReference>
<comment type="subcellular location">
    <subcellularLocation>
        <location evidence="1">Cell membrane</location>
        <topology evidence="1">Single-pass membrane protein</topology>
    </subcellularLocation>
</comment>
<keyword evidence="5" id="KW-0547">Nucleotide-binding</keyword>
<dbReference type="InterPro" id="IPR000719">
    <property type="entry name" value="Prot_kinase_dom"/>
</dbReference>
<dbReference type="Gene3D" id="3.30.200.20">
    <property type="entry name" value="Phosphorylase Kinase, domain 1"/>
    <property type="match status" value="1"/>
</dbReference>
<dbReference type="Pfam" id="PF23446">
    <property type="entry name" value="LysM1_NFP_LYK"/>
    <property type="match status" value="1"/>
</dbReference>
<evidence type="ECO:0000256" key="11">
    <source>
        <dbReference type="SAM" id="SignalP"/>
    </source>
</evidence>
<feature type="transmembrane region" description="Helical" evidence="10">
    <location>
        <begin position="267"/>
        <end position="292"/>
    </location>
</feature>
<dbReference type="InterPro" id="IPR056562">
    <property type="entry name" value="LysM2_CERK1_LYK3_4_5"/>
</dbReference>
<dbReference type="Pfam" id="PF00069">
    <property type="entry name" value="Pkinase"/>
    <property type="match status" value="1"/>
</dbReference>
<organism evidence="13 14">
    <name type="scientific">Buddleja alternifolia</name>
    <dbReference type="NCBI Taxonomy" id="168488"/>
    <lineage>
        <taxon>Eukaryota</taxon>
        <taxon>Viridiplantae</taxon>
        <taxon>Streptophyta</taxon>
        <taxon>Embryophyta</taxon>
        <taxon>Tracheophyta</taxon>
        <taxon>Spermatophyta</taxon>
        <taxon>Magnoliopsida</taxon>
        <taxon>eudicotyledons</taxon>
        <taxon>Gunneridae</taxon>
        <taxon>Pentapetalae</taxon>
        <taxon>asterids</taxon>
        <taxon>lamiids</taxon>
        <taxon>Lamiales</taxon>
        <taxon>Scrophulariaceae</taxon>
        <taxon>Buddlejeae</taxon>
        <taxon>Buddleja</taxon>
    </lineage>
</organism>
<dbReference type="Pfam" id="PF23473">
    <property type="entry name" value="LysM3_LYK4_5"/>
    <property type="match status" value="1"/>
</dbReference>
<evidence type="ECO:0000256" key="6">
    <source>
        <dbReference type="ARBA" id="ARBA00022840"/>
    </source>
</evidence>
<sequence>MFIIMNKFLFAILIIFAFSASISNAQQQYSGNSVMQCNNSDQTGPSPAFLYTCNLEKPSCKAFLMFRTKPPYLSLSSISNLTFSDPTELARINNISTSTILPINTEVIIPVTCSCSGQYYQSNTSYISNDNSETYFTIANETYQGLTTCDALMSQNPYSKFKLFPGLEFQVPLRCACPTKEQVANGTKFMFTYLITWNDKVPLISDRFNISPMSVAMANGFSDENTELYPFTTLLIPLPNEPLSSQMRSYQPTATPYPKHKTSSYKWIYVGIGIGASLAVFCFIFFLSVYYYRRKRTKDASWKLGQKKQKLPKHFLDKVVRIGELLKIYTYEELKAATDNFSPHKKLSNSVYRGILRGKLLVIKKMSTNVSKEIKILGNINHFNLISLYGVCEHEKVFYLVYEYLEEGSLKDWLHNEDGSHAQSWNQRVIIALDVANGLDYLHNFTDPAYVHKNINTCNILLNRDLRAKIANFGLARENGNLNSTSFIGEKGYKDPEYIQSDEVTPKVDVYAFGVVLLELITGKDAVLMRDGEEVFLSEIVISSMDGKDEINDLIDPRLQVKHPLGYIIDRSELALRFLKLSVACLAREPAKRPHMANVVSSLMKIQADIDNSQSFSSG</sequence>
<dbReference type="Proteomes" id="UP000826271">
    <property type="component" value="Unassembled WGS sequence"/>
</dbReference>
<keyword evidence="14" id="KW-1185">Reference proteome</keyword>
<keyword evidence="9" id="KW-1015">Disulfide bond</keyword>
<dbReference type="PROSITE" id="PS50011">
    <property type="entry name" value="PROTEIN_KINASE_DOM"/>
    <property type="match status" value="1"/>
</dbReference>
<dbReference type="InterPro" id="IPR056561">
    <property type="entry name" value="NFP_LYK_LysM1"/>
</dbReference>
<gene>
    <name evidence="13" type="ORF">BUALT_Bualt04G0125300</name>
</gene>
<dbReference type="GO" id="GO:0051707">
    <property type="term" value="P:response to other organism"/>
    <property type="evidence" value="ECO:0007669"/>
    <property type="project" value="UniProtKB-ARBA"/>
</dbReference>
<keyword evidence="8 10" id="KW-0472">Membrane</keyword>
<dbReference type="GO" id="GO:0004672">
    <property type="term" value="F:protein kinase activity"/>
    <property type="evidence" value="ECO:0007669"/>
    <property type="project" value="InterPro"/>
</dbReference>
<dbReference type="SUPFAM" id="SSF56112">
    <property type="entry name" value="Protein kinase-like (PK-like)"/>
    <property type="match status" value="1"/>
</dbReference>
<dbReference type="GO" id="GO:0005524">
    <property type="term" value="F:ATP binding"/>
    <property type="evidence" value="ECO:0007669"/>
    <property type="project" value="UniProtKB-KW"/>
</dbReference>
<evidence type="ECO:0000256" key="5">
    <source>
        <dbReference type="ARBA" id="ARBA00022741"/>
    </source>
</evidence>
<evidence type="ECO:0000256" key="7">
    <source>
        <dbReference type="ARBA" id="ARBA00022989"/>
    </source>
</evidence>
<dbReference type="Pfam" id="PF23472">
    <property type="entry name" value="LysM2_CERK1_LYK3_4_5"/>
    <property type="match status" value="1"/>
</dbReference>
<reference evidence="13" key="1">
    <citation type="submission" date="2019-10" db="EMBL/GenBank/DDBJ databases">
        <authorList>
            <person name="Zhang R."/>
            <person name="Pan Y."/>
            <person name="Wang J."/>
            <person name="Ma R."/>
            <person name="Yu S."/>
        </authorList>
    </citation>
    <scope>NUCLEOTIDE SEQUENCE</scope>
    <source>
        <strain evidence="13">LA-IB0</strain>
        <tissue evidence="13">Leaf</tissue>
    </source>
</reference>
<dbReference type="EMBL" id="WHWC01000004">
    <property type="protein sequence ID" value="KAG8384509.1"/>
    <property type="molecule type" value="Genomic_DNA"/>
</dbReference>
<evidence type="ECO:0000256" key="3">
    <source>
        <dbReference type="ARBA" id="ARBA00022692"/>
    </source>
</evidence>
<dbReference type="InterPro" id="IPR011009">
    <property type="entry name" value="Kinase-like_dom_sf"/>
</dbReference>
<evidence type="ECO:0000256" key="8">
    <source>
        <dbReference type="ARBA" id="ARBA00023136"/>
    </source>
</evidence>
<accession>A0AAV6XNF2</accession>
<evidence type="ECO:0000256" key="1">
    <source>
        <dbReference type="ARBA" id="ARBA00004162"/>
    </source>
</evidence>
<feature type="signal peptide" evidence="11">
    <location>
        <begin position="1"/>
        <end position="25"/>
    </location>
</feature>
<evidence type="ECO:0000313" key="13">
    <source>
        <dbReference type="EMBL" id="KAG8384509.1"/>
    </source>
</evidence>
<comment type="caution">
    <text evidence="13">The sequence shown here is derived from an EMBL/GenBank/DDBJ whole genome shotgun (WGS) entry which is preliminary data.</text>
</comment>
<dbReference type="AlphaFoldDB" id="A0AAV6XNF2"/>
<dbReference type="InterPro" id="IPR052611">
    <property type="entry name" value="Plant_RLK_LysM"/>
</dbReference>
<dbReference type="FunFam" id="1.10.510.10:FF:000468">
    <property type="entry name" value="PTI1-like tyrosine-protein kinase 3"/>
    <property type="match status" value="1"/>
</dbReference>
<protein>
    <recommendedName>
        <fullName evidence="12">Protein kinase domain-containing protein</fullName>
    </recommendedName>
</protein>
<keyword evidence="2" id="KW-1003">Cell membrane</keyword>
<feature type="chain" id="PRO_5043664069" description="Protein kinase domain-containing protein" evidence="11">
    <location>
        <begin position="26"/>
        <end position="619"/>
    </location>
</feature>
<keyword evidence="7 10" id="KW-1133">Transmembrane helix</keyword>
<proteinExistence type="predicted"/>
<keyword evidence="4 11" id="KW-0732">Signal</keyword>
<evidence type="ECO:0000313" key="14">
    <source>
        <dbReference type="Proteomes" id="UP000826271"/>
    </source>
</evidence>
<keyword evidence="3 10" id="KW-0812">Transmembrane</keyword>
<evidence type="ECO:0000259" key="12">
    <source>
        <dbReference type="PROSITE" id="PS50011"/>
    </source>
</evidence>
<dbReference type="Gene3D" id="1.10.510.10">
    <property type="entry name" value="Transferase(Phosphotransferase) domain 1"/>
    <property type="match status" value="1"/>
</dbReference>
<evidence type="ECO:0000256" key="10">
    <source>
        <dbReference type="SAM" id="Phobius"/>
    </source>
</evidence>
<dbReference type="PANTHER" id="PTHR45927:SF5">
    <property type="entry name" value="PROTEIN KINASE DOMAIN-CONTAINING PROTEIN"/>
    <property type="match status" value="1"/>
</dbReference>
<evidence type="ECO:0000256" key="9">
    <source>
        <dbReference type="ARBA" id="ARBA00023157"/>
    </source>
</evidence>
<feature type="domain" description="Protein kinase" evidence="12">
    <location>
        <begin position="314"/>
        <end position="606"/>
    </location>
</feature>
<dbReference type="PANTHER" id="PTHR45927">
    <property type="entry name" value="LYSM-DOMAIN RECEPTOR-LIKE KINASE-RELATED"/>
    <property type="match status" value="1"/>
</dbReference>
<evidence type="ECO:0000256" key="2">
    <source>
        <dbReference type="ARBA" id="ARBA00022475"/>
    </source>
</evidence>
<evidence type="ECO:0000256" key="4">
    <source>
        <dbReference type="ARBA" id="ARBA00022729"/>
    </source>
</evidence>
<dbReference type="GO" id="GO:0005886">
    <property type="term" value="C:plasma membrane"/>
    <property type="evidence" value="ECO:0007669"/>
    <property type="project" value="UniProtKB-SubCell"/>
</dbReference>
<keyword evidence="6" id="KW-0067">ATP-binding</keyword>
<name>A0AAV6XNF2_9LAMI</name>